<feature type="domain" description="Helicase HerA central" evidence="1">
    <location>
        <begin position="25"/>
        <end position="66"/>
    </location>
</feature>
<evidence type="ECO:0000313" key="2">
    <source>
        <dbReference type="EMBL" id="KKK48194.1"/>
    </source>
</evidence>
<dbReference type="SUPFAM" id="SSF52540">
    <property type="entry name" value="P-loop containing nucleoside triphosphate hydrolases"/>
    <property type="match status" value="1"/>
</dbReference>
<dbReference type="AlphaFoldDB" id="A0A0F8Y1W2"/>
<proteinExistence type="predicted"/>
<dbReference type="CDD" id="cd01127">
    <property type="entry name" value="TrwB_TraG_TraD_VirD4"/>
    <property type="match status" value="1"/>
</dbReference>
<reference evidence="2" key="1">
    <citation type="journal article" date="2015" name="Nature">
        <title>Complex archaea that bridge the gap between prokaryotes and eukaryotes.</title>
        <authorList>
            <person name="Spang A."/>
            <person name="Saw J.H."/>
            <person name="Jorgensen S.L."/>
            <person name="Zaremba-Niedzwiedzka K."/>
            <person name="Martijn J."/>
            <person name="Lind A.E."/>
            <person name="van Eijk R."/>
            <person name="Schleper C."/>
            <person name="Guy L."/>
            <person name="Ettema T.J."/>
        </authorList>
    </citation>
    <scope>NUCLEOTIDE SEQUENCE</scope>
</reference>
<feature type="non-terminal residue" evidence="2">
    <location>
        <position position="137"/>
    </location>
</feature>
<protein>
    <recommendedName>
        <fullName evidence="1">Helicase HerA central domain-containing protein</fullName>
    </recommendedName>
</protein>
<gene>
    <name evidence="2" type="ORF">LCGC14_3147600</name>
</gene>
<accession>A0A0F8Y1W2</accession>
<sequence length="137" mass="14702">MPSIIHLNDDVALDLDDYEQQGFRAAIVGSSGSGKSYALGKMLEGVHALGIPMIMLDPESELWTFTELGALVIGGEHGDVAYAPDDRLIDRAITHAFETATPVVFDLGEFADRGDAAVQAAGEQIMRRVWSQGDAAR</sequence>
<dbReference type="Pfam" id="PF01935">
    <property type="entry name" value="DUF87"/>
    <property type="match status" value="1"/>
</dbReference>
<dbReference type="InterPro" id="IPR002789">
    <property type="entry name" value="HerA_central"/>
</dbReference>
<dbReference type="InterPro" id="IPR027417">
    <property type="entry name" value="P-loop_NTPase"/>
</dbReference>
<dbReference type="Gene3D" id="3.40.50.300">
    <property type="entry name" value="P-loop containing nucleotide triphosphate hydrolases"/>
    <property type="match status" value="1"/>
</dbReference>
<organism evidence="2">
    <name type="scientific">marine sediment metagenome</name>
    <dbReference type="NCBI Taxonomy" id="412755"/>
    <lineage>
        <taxon>unclassified sequences</taxon>
        <taxon>metagenomes</taxon>
        <taxon>ecological metagenomes</taxon>
    </lineage>
</organism>
<name>A0A0F8Y1W2_9ZZZZ</name>
<dbReference type="EMBL" id="LAZR01069190">
    <property type="protein sequence ID" value="KKK48194.1"/>
    <property type="molecule type" value="Genomic_DNA"/>
</dbReference>
<evidence type="ECO:0000259" key="1">
    <source>
        <dbReference type="Pfam" id="PF01935"/>
    </source>
</evidence>
<comment type="caution">
    <text evidence="2">The sequence shown here is derived from an EMBL/GenBank/DDBJ whole genome shotgun (WGS) entry which is preliminary data.</text>
</comment>